<evidence type="ECO:0000256" key="1">
    <source>
        <dbReference type="ARBA" id="ARBA00006987"/>
    </source>
</evidence>
<dbReference type="OrthoDB" id="8251536at2"/>
<gene>
    <name evidence="2" type="ORF">EOD42_24445</name>
</gene>
<dbReference type="PIRSF" id="PIRSF017082">
    <property type="entry name" value="YflP"/>
    <property type="match status" value="1"/>
</dbReference>
<evidence type="ECO:0000313" key="2">
    <source>
        <dbReference type="EMBL" id="RVT89972.1"/>
    </source>
</evidence>
<sequence>MSLPGRRALILGSGGLMMPALLGLRPTFGQGFPDRPIRLIVPWPPGGSTDTVARIFAPKLSEVLGRAVVIENRGGASGATGAIEASRAAPDGSTWMLVYDTQATNETVMRLPFRTLEAFVPVTLVAKGPLAMVAHQSTPYRSFEDVVAAAKAAPDTLNYATSGVGGLAHVSTTLLQQQRDFKIVHVPYRGGGPAVQDAVAGHVPLFMSNVVIISQHIRAGVLRPLGVTTAGETRHVPGVRSFAQQGFANFEAPTWWALLGRHGVAPTLVEQMHGAMRQVLRDPAVKGRIEEQGADIEAAGPEQCGAFLSSEIEKWGRVIRENDIRADS</sequence>
<reference evidence="2 3" key="1">
    <citation type="submission" date="2019-01" db="EMBL/GenBank/DDBJ databases">
        <authorList>
            <person name="Chen W.-M."/>
        </authorList>
    </citation>
    <scope>NUCLEOTIDE SEQUENCE [LARGE SCALE GENOMIC DNA]</scope>
    <source>
        <strain evidence="2 3">CCP-6</strain>
    </source>
</reference>
<dbReference type="Proteomes" id="UP000282957">
    <property type="component" value="Unassembled WGS sequence"/>
</dbReference>
<dbReference type="PANTHER" id="PTHR42928:SF5">
    <property type="entry name" value="BLR1237 PROTEIN"/>
    <property type="match status" value="1"/>
</dbReference>
<proteinExistence type="inferred from homology"/>
<comment type="caution">
    <text evidence="2">The sequence shown here is derived from an EMBL/GenBank/DDBJ whole genome shotgun (WGS) entry which is preliminary data.</text>
</comment>
<dbReference type="Pfam" id="PF03401">
    <property type="entry name" value="TctC"/>
    <property type="match status" value="1"/>
</dbReference>
<dbReference type="Gene3D" id="3.40.190.10">
    <property type="entry name" value="Periplasmic binding protein-like II"/>
    <property type="match status" value="1"/>
</dbReference>
<protein>
    <submittedName>
        <fullName evidence="2">Tripartite tricarboxylate transporter substrate binding protein</fullName>
    </submittedName>
</protein>
<dbReference type="EMBL" id="SACL01000016">
    <property type="protein sequence ID" value="RVT89972.1"/>
    <property type="molecule type" value="Genomic_DNA"/>
</dbReference>
<dbReference type="AlphaFoldDB" id="A0A437LX59"/>
<name>A0A437LX59_9PROT</name>
<evidence type="ECO:0000313" key="3">
    <source>
        <dbReference type="Proteomes" id="UP000282957"/>
    </source>
</evidence>
<dbReference type="PANTHER" id="PTHR42928">
    <property type="entry name" value="TRICARBOXYLATE-BINDING PROTEIN"/>
    <property type="match status" value="1"/>
</dbReference>
<organism evidence="2 3">
    <name type="scientific">Rhodovarius crocodyli</name>
    <dbReference type="NCBI Taxonomy" id="1979269"/>
    <lineage>
        <taxon>Bacteria</taxon>
        <taxon>Pseudomonadati</taxon>
        <taxon>Pseudomonadota</taxon>
        <taxon>Alphaproteobacteria</taxon>
        <taxon>Acetobacterales</taxon>
        <taxon>Roseomonadaceae</taxon>
        <taxon>Rhodovarius</taxon>
    </lineage>
</organism>
<dbReference type="Gene3D" id="3.40.190.150">
    <property type="entry name" value="Bordetella uptake gene, domain 1"/>
    <property type="match status" value="1"/>
</dbReference>
<dbReference type="InterPro" id="IPR005064">
    <property type="entry name" value="BUG"/>
</dbReference>
<keyword evidence="3" id="KW-1185">Reference proteome</keyword>
<dbReference type="InterPro" id="IPR042100">
    <property type="entry name" value="Bug_dom1"/>
</dbReference>
<comment type="similarity">
    <text evidence="1">Belongs to the UPF0065 (bug) family.</text>
</comment>
<accession>A0A437LX59</accession>